<accession>A0A2T4JFL4</accession>
<dbReference type="PANTHER" id="PTHR46938">
    <property type="entry name" value="DISCOIDIN-1 SUBUNIT A-RELATED-RELATED"/>
    <property type="match status" value="1"/>
</dbReference>
<dbReference type="EMBL" id="PZKF01000035">
    <property type="protein sequence ID" value="PTE16709.1"/>
    <property type="molecule type" value="Genomic_DNA"/>
</dbReference>
<dbReference type="InterPro" id="IPR019019">
    <property type="entry name" value="H-type_lectin_domain"/>
</dbReference>
<evidence type="ECO:0000313" key="2">
    <source>
        <dbReference type="EMBL" id="PTE16709.1"/>
    </source>
</evidence>
<dbReference type="GO" id="GO:0030247">
    <property type="term" value="F:polysaccharide binding"/>
    <property type="evidence" value="ECO:0007669"/>
    <property type="project" value="TreeGrafter"/>
</dbReference>
<dbReference type="InterPro" id="IPR037221">
    <property type="entry name" value="H-type_lectin_dom_sf"/>
</dbReference>
<comment type="caution">
    <text evidence="2">The sequence shown here is derived from an EMBL/GenBank/DDBJ whole genome shotgun (WGS) entry which is preliminary data.</text>
</comment>
<dbReference type="Proteomes" id="UP000241899">
    <property type="component" value="Unassembled WGS sequence"/>
</dbReference>
<keyword evidence="3" id="KW-1185">Reference proteome</keyword>
<dbReference type="GO" id="GO:0098609">
    <property type="term" value="P:cell-cell adhesion"/>
    <property type="evidence" value="ECO:0007669"/>
    <property type="project" value="TreeGrafter"/>
</dbReference>
<sequence length="116" mass="12878">MQRLHSHTIGIDRGSLVLFSDFQDGGVMWTGEGPRALRRAVTFAEPFAAPPVVQVSLSMWDIDQKHNGRMDISAEAVTSEGVVIVFKTWGDSRVARVRADWLAIGALHTEDDWDVD</sequence>
<organism evidence="2 3">
    <name type="scientific">Phaeovulum veldkampii DSM 11550</name>
    <dbReference type="NCBI Taxonomy" id="1185920"/>
    <lineage>
        <taxon>Bacteria</taxon>
        <taxon>Pseudomonadati</taxon>
        <taxon>Pseudomonadota</taxon>
        <taxon>Alphaproteobacteria</taxon>
        <taxon>Rhodobacterales</taxon>
        <taxon>Paracoccaceae</taxon>
        <taxon>Phaeovulum</taxon>
    </lineage>
</organism>
<reference evidence="2 3" key="1">
    <citation type="submission" date="2018-03" db="EMBL/GenBank/DDBJ databases">
        <title>Rhodobacter veldkampii.</title>
        <authorList>
            <person name="Meyer T.E."/>
            <person name="Miller S."/>
            <person name="Lodha T."/>
            <person name="Gandham S."/>
            <person name="Chintalapati S."/>
            <person name="Chintalapati V.R."/>
        </authorList>
    </citation>
    <scope>NUCLEOTIDE SEQUENCE [LARGE SCALE GENOMIC DNA]</scope>
    <source>
        <strain evidence="2 3">DSM 11550</strain>
    </source>
</reference>
<feature type="domain" description="H-type lectin" evidence="1">
    <location>
        <begin position="39"/>
        <end position="104"/>
    </location>
</feature>
<dbReference type="AlphaFoldDB" id="A0A2T4JFL4"/>
<dbReference type="OrthoDB" id="7658568at2"/>
<proteinExistence type="predicted"/>
<gene>
    <name evidence="2" type="ORF">C5F46_12935</name>
</gene>
<dbReference type="RefSeq" id="WP_107325762.1">
    <property type="nucleotide sequence ID" value="NZ_NHSP01000022.1"/>
</dbReference>
<dbReference type="GO" id="GO:0009986">
    <property type="term" value="C:cell surface"/>
    <property type="evidence" value="ECO:0007669"/>
    <property type="project" value="TreeGrafter"/>
</dbReference>
<protein>
    <recommendedName>
        <fullName evidence="1">H-type lectin domain-containing protein</fullName>
    </recommendedName>
</protein>
<dbReference type="GO" id="GO:0070492">
    <property type="term" value="F:oligosaccharide binding"/>
    <property type="evidence" value="ECO:0007669"/>
    <property type="project" value="TreeGrafter"/>
</dbReference>
<evidence type="ECO:0000259" key="1">
    <source>
        <dbReference type="Pfam" id="PF09458"/>
    </source>
</evidence>
<dbReference type="Gene3D" id="2.60.40.2080">
    <property type="match status" value="1"/>
</dbReference>
<dbReference type="Pfam" id="PF09458">
    <property type="entry name" value="H_lectin"/>
    <property type="match status" value="1"/>
</dbReference>
<name>A0A2T4JFL4_9RHOB</name>
<dbReference type="SUPFAM" id="SSF141086">
    <property type="entry name" value="Agglutinin HPA-like"/>
    <property type="match status" value="1"/>
</dbReference>
<dbReference type="GO" id="GO:0098636">
    <property type="term" value="C:protein complex involved in cell adhesion"/>
    <property type="evidence" value="ECO:0007669"/>
    <property type="project" value="TreeGrafter"/>
</dbReference>
<dbReference type="InterPro" id="IPR052487">
    <property type="entry name" value="Galactose-binding_lectin"/>
</dbReference>
<dbReference type="GO" id="GO:0046871">
    <property type="term" value="F:N-acetylgalactosamine binding"/>
    <property type="evidence" value="ECO:0007669"/>
    <property type="project" value="TreeGrafter"/>
</dbReference>
<dbReference type="GO" id="GO:0045335">
    <property type="term" value="C:phagocytic vesicle"/>
    <property type="evidence" value="ECO:0007669"/>
    <property type="project" value="TreeGrafter"/>
</dbReference>
<evidence type="ECO:0000313" key="3">
    <source>
        <dbReference type="Proteomes" id="UP000241899"/>
    </source>
</evidence>